<comment type="caution">
    <text evidence="2">The sequence shown here is derived from an EMBL/GenBank/DDBJ whole genome shotgun (WGS) entry which is preliminary data.</text>
</comment>
<dbReference type="Gene3D" id="3.40.50.300">
    <property type="entry name" value="P-loop containing nucleotide triphosphate hydrolases"/>
    <property type="match status" value="1"/>
</dbReference>
<sequence>MTRIIGLVGPSGSGKTTLIERLIPALAMRGLKVVTVKRSHHRPDLDRPGKDSDRHRMAGAAAVVVGGGGLVGVLREEPADGGDGGAEPDAAGQLRRWLGYAGAADVAIVEGFAGAGHPRLELLMPQRPGRPDARWPLFPRDDAVRAVIVPDPLRLSCGALDRDLLGDRPILGRDDVDAVAALVLSADWPAWR</sequence>
<proteinExistence type="predicted"/>
<evidence type="ECO:0000313" key="2">
    <source>
        <dbReference type="EMBL" id="MEN2988437.1"/>
    </source>
</evidence>
<dbReference type="PANTHER" id="PTHR40072:SF1">
    <property type="entry name" value="MOLYBDOPTERIN-GUANINE DINUCLEOTIDE BIOSYNTHESIS ADAPTER PROTEIN"/>
    <property type="match status" value="1"/>
</dbReference>
<evidence type="ECO:0000259" key="1">
    <source>
        <dbReference type="Pfam" id="PF03205"/>
    </source>
</evidence>
<feature type="domain" description="Molybdopterin-guanine dinucleotide biosynthesis protein B (MobB)" evidence="1">
    <location>
        <begin position="4"/>
        <end position="126"/>
    </location>
</feature>
<dbReference type="InterPro" id="IPR027417">
    <property type="entry name" value="P-loop_NTPase"/>
</dbReference>
<dbReference type="Proteomes" id="UP001413721">
    <property type="component" value="Unassembled WGS sequence"/>
</dbReference>
<dbReference type="RefSeq" id="WP_345934742.1">
    <property type="nucleotide sequence ID" value="NZ_JBBKTV010000008.1"/>
</dbReference>
<dbReference type="PANTHER" id="PTHR40072">
    <property type="entry name" value="MOLYBDOPTERIN-GUANINE DINUCLEOTIDE BIOSYNTHESIS ADAPTER PROTEIN-RELATED"/>
    <property type="match status" value="1"/>
</dbReference>
<dbReference type="EMBL" id="JBBKTW010000003">
    <property type="protein sequence ID" value="MEN2988437.1"/>
    <property type="molecule type" value="Genomic_DNA"/>
</dbReference>
<reference evidence="2 3" key="1">
    <citation type="submission" date="2024-03" db="EMBL/GenBank/DDBJ databases">
        <title>High-quality draft genome sequencing of Tistrella sp. BH-R2-4.</title>
        <authorList>
            <person name="Dong C."/>
        </authorList>
    </citation>
    <scope>NUCLEOTIDE SEQUENCE [LARGE SCALE GENOMIC DNA]</scope>
    <source>
        <strain evidence="2 3">BH-R2-4</strain>
    </source>
</reference>
<evidence type="ECO:0000313" key="3">
    <source>
        <dbReference type="Proteomes" id="UP001413721"/>
    </source>
</evidence>
<dbReference type="SUPFAM" id="SSF52540">
    <property type="entry name" value="P-loop containing nucleoside triphosphate hydrolases"/>
    <property type="match status" value="1"/>
</dbReference>
<gene>
    <name evidence="2" type="primary">mobB</name>
    <name evidence="2" type="ORF">WG926_08995</name>
</gene>
<dbReference type="Pfam" id="PF03205">
    <property type="entry name" value="MobB"/>
    <property type="match status" value="1"/>
</dbReference>
<dbReference type="NCBIfam" id="TIGR00176">
    <property type="entry name" value="mobB"/>
    <property type="match status" value="1"/>
</dbReference>
<dbReference type="InterPro" id="IPR052539">
    <property type="entry name" value="MGD_biosynthesis_adapter"/>
</dbReference>
<dbReference type="InterPro" id="IPR004435">
    <property type="entry name" value="MobB_dom"/>
</dbReference>
<accession>A0ABU9YI19</accession>
<keyword evidence="3" id="KW-1185">Reference proteome</keyword>
<organism evidence="2 3">
    <name type="scientific">Tistrella arctica</name>
    <dbReference type="NCBI Taxonomy" id="3133430"/>
    <lineage>
        <taxon>Bacteria</taxon>
        <taxon>Pseudomonadati</taxon>
        <taxon>Pseudomonadota</taxon>
        <taxon>Alphaproteobacteria</taxon>
        <taxon>Geminicoccales</taxon>
        <taxon>Geminicoccaceae</taxon>
        <taxon>Tistrella</taxon>
    </lineage>
</organism>
<name>A0ABU9YI19_9PROT</name>
<protein>
    <submittedName>
        <fullName evidence="2">Molybdopterin-guanine dinucleotide biosynthesis protein B</fullName>
    </submittedName>
</protein>